<reference evidence="2 3" key="1">
    <citation type="journal article" date="2014" name="PLoS Genet.">
        <title>Phylogenetically driven sequencing of extremely halophilic archaea reveals strategies for static and dynamic osmo-response.</title>
        <authorList>
            <person name="Becker E.A."/>
            <person name="Seitzer P.M."/>
            <person name="Tritt A."/>
            <person name="Larsen D."/>
            <person name="Krusor M."/>
            <person name="Yao A.I."/>
            <person name="Wu D."/>
            <person name="Madern D."/>
            <person name="Eisen J.A."/>
            <person name="Darling A.E."/>
            <person name="Facciotti M.T."/>
        </authorList>
    </citation>
    <scope>NUCLEOTIDE SEQUENCE [LARGE SCALE GENOMIC DNA]</scope>
    <source>
        <strain evidence="2 3">ATCC BAA-1512</strain>
    </source>
</reference>
<dbReference type="EMBL" id="AOLN01000001">
    <property type="protein sequence ID" value="ELZ98763.1"/>
    <property type="molecule type" value="Genomic_DNA"/>
</dbReference>
<comment type="caution">
    <text evidence="2">The sequence shown here is derived from an EMBL/GenBank/DDBJ whole genome shotgun (WGS) entry which is preliminary data.</text>
</comment>
<organism evidence="2 3">
    <name type="scientific">Haloferax mucosum ATCC BAA-1512</name>
    <dbReference type="NCBI Taxonomy" id="662479"/>
    <lineage>
        <taxon>Archaea</taxon>
        <taxon>Methanobacteriati</taxon>
        <taxon>Methanobacteriota</taxon>
        <taxon>Stenosarchaea group</taxon>
        <taxon>Halobacteria</taxon>
        <taxon>Halobacteriales</taxon>
        <taxon>Haloferacaceae</taxon>
        <taxon>Haloferax</taxon>
    </lineage>
</organism>
<accession>M0ISH2</accession>
<keyword evidence="3" id="KW-1185">Reference proteome</keyword>
<dbReference type="STRING" id="662479.C440_00365"/>
<protein>
    <recommendedName>
        <fullName evidence="1">Thioredoxin domain-containing protein</fullName>
    </recommendedName>
</protein>
<evidence type="ECO:0000259" key="1">
    <source>
        <dbReference type="PROSITE" id="PS51352"/>
    </source>
</evidence>
<proteinExistence type="predicted"/>
<dbReference type="Gene3D" id="3.40.30.10">
    <property type="entry name" value="Glutaredoxin"/>
    <property type="match status" value="1"/>
</dbReference>
<dbReference type="AlphaFoldDB" id="M0ISH2"/>
<dbReference type="PATRIC" id="fig|662479.7.peg.74"/>
<dbReference type="InterPro" id="IPR036249">
    <property type="entry name" value="Thioredoxin-like_sf"/>
</dbReference>
<evidence type="ECO:0000313" key="3">
    <source>
        <dbReference type="Proteomes" id="UP000011550"/>
    </source>
</evidence>
<dbReference type="PROSITE" id="PS51352">
    <property type="entry name" value="THIOREDOXIN_2"/>
    <property type="match status" value="1"/>
</dbReference>
<name>M0ISH2_9EURY</name>
<dbReference type="InterPro" id="IPR013766">
    <property type="entry name" value="Thioredoxin_domain"/>
</dbReference>
<feature type="domain" description="Thioredoxin" evidence="1">
    <location>
        <begin position="34"/>
        <end position="164"/>
    </location>
</feature>
<dbReference type="SUPFAM" id="SSF52833">
    <property type="entry name" value="Thioredoxin-like"/>
    <property type="match status" value="1"/>
</dbReference>
<gene>
    <name evidence="2" type="ORF">C440_00365</name>
</gene>
<sequence length="164" mass="17714">MKRPPFPFGGGIKSNATVRAASAAASGPVKSVRPVVRRMAEAETLETMQPNPAWDAASYPDVVETLADGDYTFKVWGGDWCGDCRSQLPDFAAALDAADVPAERIEHYPVEKADDGSKIGPFVEEYGIELIPTVVVELDGEEVARFVENEDVPIAVYLAEQLSN</sequence>
<dbReference type="Proteomes" id="UP000011550">
    <property type="component" value="Unassembled WGS sequence"/>
</dbReference>
<evidence type="ECO:0000313" key="2">
    <source>
        <dbReference type="EMBL" id="ELZ98763.1"/>
    </source>
</evidence>